<reference evidence="1 2" key="1">
    <citation type="journal article" date="2021" name="Hortic Res">
        <title>High-quality reference genome and annotation aids understanding of berry development for evergreen blueberry (Vaccinium darrowii).</title>
        <authorList>
            <person name="Yu J."/>
            <person name="Hulse-Kemp A.M."/>
            <person name="Babiker E."/>
            <person name="Staton M."/>
        </authorList>
    </citation>
    <scope>NUCLEOTIDE SEQUENCE [LARGE SCALE GENOMIC DNA]</scope>
    <source>
        <strain evidence="2">cv. NJ 8807/NJ 8810</strain>
        <tissue evidence="1">Young leaf</tissue>
    </source>
</reference>
<proteinExistence type="predicted"/>
<evidence type="ECO:0000313" key="1">
    <source>
        <dbReference type="EMBL" id="KAH7839323.1"/>
    </source>
</evidence>
<keyword evidence="2" id="KW-1185">Reference proteome</keyword>
<accession>A0ACB7XF10</accession>
<dbReference type="Proteomes" id="UP000828048">
    <property type="component" value="Chromosome 10"/>
</dbReference>
<sequence length="313" mass="35882">MRSEPSVMRRAWFGIISFFLVLFMIHNLINPAERAHRPKVITPFPSPKIMDLPQVKLLWNVLDTLKTDHDNGVTHGNLLNGINVLPDLRVQFVNQADPRPFEVEAITRDLLDFKRLILDAGVEYTRRYGPPPPPAAVQFHKLFSILRGYTTSVDGLKKFEFFLRNSPLFLDYTGKFLLAQKFIFLYQKKGLSNLVTCMNLSDLINWKDSLDDPALKAVRDFTGDGTTPKNEKTYKTLVGSIYFVRNCLGHLVENNQLENAAIMVLLEINLPHLLPVWYYAVVSYFDHLNSIPFAHDIGCDLMEFLKRPCSVLN</sequence>
<dbReference type="EMBL" id="CM037160">
    <property type="protein sequence ID" value="KAH7839323.1"/>
    <property type="molecule type" value="Genomic_DNA"/>
</dbReference>
<comment type="caution">
    <text evidence="1">The sequence shown here is derived from an EMBL/GenBank/DDBJ whole genome shotgun (WGS) entry which is preliminary data.</text>
</comment>
<name>A0ACB7XF10_9ERIC</name>
<protein>
    <submittedName>
        <fullName evidence="1">Uncharacterized protein</fullName>
    </submittedName>
</protein>
<organism evidence="1 2">
    <name type="scientific">Vaccinium darrowii</name>
    <dbReference type="NCBI Taxonomy" id="229202"/>
    <lineage>
        <taxon>Eukaryota</taxon>
        <taxon>Viridiplantae</taxon>
        <taxon>Streptophyta</taxon>
        <taxon>Embryophyta</taxon>
        <taxon>Tracheophyta</taxon>
        <taxon>Spermatophyta</taxon>
        <taxon>Magnoliopsida</taxon>
        <taxon>eudicotyledons</taxon>
        <taxon>Gunneridae</taxon>
        <taxon>Pentapetalae</taxon>
        <taxon>asterids</taxon>
        <taxon>Ericales</taxon>
        <taxon>Ericaceae</taxon>
        <taxon>Vaccinioideae</taxon>
        <taxon>Vaccinieae</taxon>
        <taxon>Vaccinium</taxon>
    </lineage>
</organism>
<gene>
    <name evidence="1" type="ORF">Vadar_002636</name>
</gene>
<evidence type="ECO:0000313" key="2">
    <source>
        <dbReference type="Proteomes" id="UP000828048"/>
    </source>
</evidence>